<keyword evidence="5 7" id="KW-0040">ANK repeat</keyword>
<organism evidence="10 11">
    <name type="scientific">Chenopodium quinoa</name>
    <name type="common">Quinoa</name>
    <dbReference type="NCBI Taxonomy" id="63459"/>
    <lineage>
        <taxon>Eukaryota</taxon>
        <taxon>Viridiplantae</taxon>
        <taxon>Streptophyta</taxon>
        <taxon>Embryophyta</taxon>
        <taxon>Tracheophyta</taxon>
        <taxon>Spermatophyta</taxon>
        <taxon>Magnoliopsida</taxon>
        <taxon>eudicotyledons</taxon>
        <taxon>Gunneridae</taxon>
        <taxon>Pentapetalae</taxon>
        <taxon>Caryophyllales</taxon>
        <taxon>Chenopodiaceae</taxon>
        <taxon>Chenopodioideae</taxon>
        <taxon>Atripliceae</taxon>
        <taxon>Chenopodium</taxon>
    </lineage>
</organism>
<dbReference type="Pfam" id="PF12796">
    <property type="entry name" value="Ank_2"/>
    <property type="match status" value="1"/>
</dbReference>
<evidence type="ECO:0000256" key="6">
    <source>
        <dbReference type="ARBA" id="ARBA00023136"/>
    </source>
</evidence>
<dbReference type="InterPro" id="IPR026961">
    <property type="entry name" value="PGG_dom"/>
</dbReference>
<reference evidence="10" key="1">
    <citation type="journal article" date="2017" name="Nature">
        <title>The genome of Chenopodium quinoa.</title>
        <authorList>
            <person name="Jarvis D.E."/>
            <person name="Ho Y.S."/>
            <person name="Lightfoot D.J."/>
            <person name="Schmoeckel S.M."/>
            <person name="Li B."/>
            <person name="Borm T.J.A."/>
            <person name="Ohyanagi H."/>
            <person name="Mineta K."/>
            <person name="Michell C.T."/>
            <person name="Saber N."/>
            <person name="Kharbatia N.M."/>
            <person name="Rupper R.R."/>
            <person name="Sharp A.R."/>
            <person name="Dally N."/>
            <person name="Boughton B.A."/>
            <person name="Woo Y.H."/>
            <person name="Gao G."/>
            <person name="Schijlen E.G.W.M."/>
            <person name="Guo X."/>
            <person name="Momin A.A."/>
            <person name="Negrao S."/>
            <person name="Al-Babili S."/>
            <person name="Gehring C."/>
            <person name="Roessner U."/>
            <person name="Jung C."/>
            <person name="Murphy K."/>
            <person name="Arold S.T."/>
            <person name="Gojobori T."/>
            <person name="van der Linden C.G."/>
            <person name="van Loo E.N."/>
            <person name="Jellen E.N."/>
            <person name="Maughan P.J."/>
            <person name="Tester M."/>
        </authorList>
    </citation>
    <scope>NUCLEOTIDE SEQUENCE [LARGE SCALE GENOMIC DNA]</scope>
    <source>
        <strain evidence="10">cv. PI 614886</strain>
    </source>
</reference>
<feature type="transmembrane region" description="Helical" evidence="8">
    <location>
        <begin position="870"/>
        <end position="893"/>
    </location>
</feature>
<evidence type="ECO:0000256" key="2">
    <source>
        <dbReference type="ARBA" id="ARBA00022692"/>
    </source>
</evidence>
<keyword evidence="4 8" id="KW-1133">Transmembrane helix</keyword>
<evidence type="ECO:0000256" key="5">
    <source>
        <dbReference type="ARBA" id="ARBA00023043"/>
    </source>
</evidence>
<evidence type="ECO:0000256" key="3">
    <source>
        <dbReference type="ARBA" id="ARBA00022737"/>
    </source>
</evidence>
<evidence type="ECO:0000256" key="7">
    <source>
        <dbReference type="PROSITE-ProRule" id="PRU00023"/>
    </source>
</evidence>
<dbReference type="EnsemblPlants" id="AUR62037233-RA">
    <property type="protein sequence ID" value="AUR62037233-RA:cds"/>
    <property type="gene ID" value="AUR62037233"/>
</dbReference>
<feature type="transmembrane region" description="Helical" evidence="8">
    <location>
        <begin position="905"/>
        <end position="931"/>
    </location>
</feature>
<evidence type="ECO:0000259" key="9">
    <source>
        <dbReference type="Pfam" id="PF13962"/>
    </source>
</evidence>
<comment type="subcellular location">
    <subcellularLocation>
        <location evidence="1">Membrane</location>
        <topology evidence="1">Multi-pass membrane protein</topology>
    </subcellularLocation>
</comment>
<dbReference type="InterPro" id="IPR002110">
    <property type="entry name" value="Ankyrin_rpt"/>
</dbReference>
<evidence type="ECO:0000313" key="10">
    <source>
        <dbReference type="EnsemblPlants" id="AUR62037233-RA:cds"/>
    </source>
</evidence>
<sequence>MEKTMYRAAMEGNVDFLRVVRDREIETGCWNKHFLGSLTSQKNNIIHIASLYDQYDFLKKGFGLFNFSPLMIASTNTNGDTPLHVASRKGNKKIVRLLVEAFNELVFGEVEIFNELGGVSSEAAEGEEKRPWRVKNMEGNTPLHEALINGKIEVATYLVEVDPLLASFVNNNGETPLHLAIKYNVDGDKKLAIDTIELMNKKQASLSYKGSRASLQSHFRAIEIMLDEHPECLETCDPKGKTVLHLLKFQSYDEAKKFFRKNPRILNLKDQQDHMGNTPAHIAVMNCIERISKQSNKVLGGQDGRVTTMKTSQLISLKNDEQGNNEENTLTPPIVMNCKKNILDEQMVIKRDDDIIGVIRALLESSTNFSLKNKEGLSATALFQQVKSHFSCTGLLPRLDREIDGLLAENKHGWMDEKTISKDLEVANVNSLSQETESCIKQGFLSITDLLYKLLKACEIKHSDYTHETMKCASCFNCNHTERPESPRTKSTCCYHKIEGLMMELFEKNPLYIYETNSRGETPLHILVRVQELQISESLLNQIKNSYEKADELDVYCPPWTVKNMEGNTPIHEALLHISPKYKNEGVIKFLMECEPHVFQRHDEQECDCDIISVYLNNQRETPLHVFCRSQEKCDDVKMIKDIIEANTWAATYRDATGLTPLLTAAKIGQIEVVQQFWEISPESAQLRDSEGRTFWHMMDMAEATKEEEEKLIRKAKEIEMIARLSSETDNVGNPPFVQAIIDHNYNLAQVLSQITEKCVKKVLNEKPISMRYILFILSIIVSYLPEKLEKKLWKKMKNVGVKSIFGVPKSEISGYTNTIGVIAALLATIAFQGAFAVPGSYSDKGHPNLLEKSNHLNKHDASLQFLRIAAFWVFMLADLLTMCLSMMVLFCLQWILTGNDKEKFIITDLCLLLLNMAFMTTIIAFMMGVFASTHHIASFLSITTVVVCSAVMVLLQKWVVMNPIQCVFLTGYVAIMVTFEFVFSSKVATSVSNKFKCICNRLFFQKS</sequence>
<name>A0A803MYF3_CHEQI</name>
<dbReference type="SUPFAM" id="SSF48403">
    <property type="entry name" value="Ankyrin repeat"/>
    <property type="match status" value="2"/>
</dbReference>
<evidence type="ECO:0000256" key="1">
    <source>
        <dbReference type="ARBA" id="ARBA00004141"/>
    </source>
</evidence>
<feature type="domain" description="PGG" evidence="9">
    <location>
        <begin position="816"/>
        <end position="932"/>
    </location>
</feature>
<dbReference type="Pfam" id="PF13962">
    <property type="entry name" value="PGG"/>
    <property type="match status" value="1"/>
</dbReference>
<dbReference type="Gene3D" id="1.25.40.20">
    <property type="entry name" value="Ankyrin repeat-containing domain"/>
    <property type="match status" value="3"/>
</dbReference>
<feature type="transmembrane region" description="Helical" evidence="8">
    <location>
        <begin position="937"/>
        <end position="956"/>
    </location>
</feature>
<dbReference type="PANTHER" id="PTHR24186">
    <property type="entry name" value="PROTEIN PHOSPHATASE 1 REGULATORY SUBUNIT"/>
    <property type="match status" value="1"/>
</dbReference>
<dbReference type="Proteomes" id="UP000596660">
    <property type="component" value="Unplaced"/>
</dbReference>
<feature type="transmembrane region" description="Helical" evidence="8">
    <location>
        <begin position="968"/>
        <end position="986"/>
    </location>
</feature>
<feature type="transmembrane region" description="Helical" evidence="8">
    <location>
        <begin position="769"/>
        <end position="786"/>
    </location>
</feature>
<evidence type="ECO:0000256" key="8">
    <source>
        <dbReference type="SAM" id="Phobius"/>
    </source>
</evidence>
<dbReference type="SMART" id="SM00248">
    <property type="entry name" value="ANK"/>
    <property type="match status" value="7"/>
</dbReference>
<dbReference type="GO" id="GO:0005886">
    <property type="term" value="C:plasma membrane"/>
    <property type="evidence" value="ECO:0007669"/>
    <property type="project" value="TreeGrafter"/>
</dbReference>
<dbReference type="AlphaFoldDB" id="A0A803MYF3"/>
<proteinExistence type="predicted"/>
<dbReference type="PROSITE" id="PS50297">
    <property type="entry name" value="ANK_REP_REGION"/>
    <property type="match status" value="2"/>
</dbReference>
<dbReference type="InterPro" id="IPR036770">
    <property type="entry name" value="Ankyrin_rpt-contain_sf"/>
</dbReference>
<dbReference type="Gramene" id="AUR62037233-RA">
    <property type="protein sequence ID" value="AUR62037233-RA:cds"/>
    <property type="gene ID" value="AUR62037233"/>
</dbReference>
<keyword evidence="6 8" id="KW-0472">Membrane</keyword>
<keyword evidence="11" id="KW-1185">Reference proteome</keyword>
<protein>
    <recommendedName>
        <fullName evidence="9">PGG domain-containing protein</fullName>
    </recommendedName>
</protein>
<dbReference type="PROSITE" id="PS50088">
    <property type="entry name" value="ANK_REPEAT"/>
    <property type="match status" value="2"/>
</dbReference>
<reference evidence="10" key="2">
    <citation type="submission" date="2021-03" db="UniProtKB">
        <authorList>
            <consortium name="EnsemblPlants"/>
        </authorList>
    </citation>
    <scope>IDENTIFICATION</scope>
</reference>
<feature type="transmembrane region" description="Helical" evidence="8">
    <location>
        <begin position="820"/>
        <end position="842"/>
    </location>
</feature>
<accession>A0A803MYF3</accession>
<feature type="repeat" description="ANK" evidence="7">
    <location>
        <begin position="138"/>
        <end position="160"/>
    </location>
</feature>
<keyword evidence="2 8" id="KW-0812">Transmembrane</keyword>
<evidence type="ECO:0000313" key="11">
    <source>
        <dbReference type="Proteomes" id="UP000596660"/>
    </source>
</evidence>
<dbReference type="PANTHER" id="PTHR24186:SF46">
    <property type="entry name" value="PROTEIN ACCELERATED CELL DEATH 6-LIKE"/>
    <property type="match status" value="1"/>
</dbReference>
<dbReference type="OMA" id="HIASHYD"/>
<keyword evidence="3" id="KW-0677">Repeat</keyword>
<dbReference type="Pfam" id="PF00023">
    <property type="entry name" value="Ank"/>
    <property type="match status" value="1"/>
</dbReference>
<evidence type="ECO:0000256" key="4">
    <source>
        <dbReference type="ARBA" id="ARBA00022989"/>
    </source>
</evidence>
<feature type="repeat" description="ANK" evidence="7">
    <location>
        <begin position="78"/>
        <end position="100"/>
    </location>
</feature>